<dbReference type="Pfam" id="PF03963">
    <property type="entry name" value="FlgD"/>
    <property type="match status" value="1"/>
</dbReference>
<dbReference type="GO" id="GO:0044781">
    <property type="term" value="P:bacterial-type flagellum organization"/>
    <property type="evidence" value="ECO:0007669"/>
    <property type="project" value="UniProtKB-UniRule"/>
</dbReference>
<dbReference type="OrthoDB" id="9785233at2"/>
<dbReference type="InterPro" id="IPR005648">
    <property type="entry name" value="FlgD"/>
</dbReference>
<evidence type="ECO:0000256" key="3">
    <source>
        <dbReference type="ARBA" id="ARBA00022795"/>
    </source>
</evidence>
<keyword evidence="3 5" id="KW-1005">Bacterial flagellum biogenesis</keyword>
<keyword evidence="9" id="KW-0282">Flagellum</keyword>
<dbReference type="EMBL" id="AP017372">
    <property type="protein sequence ID" value="BAU58871.1"/>
    <property type="molecule type" value="Genomic_DNA"/>
</dbReference>
<comment type="function">
    <text evidence="4 5">Required for flagellar hook formation. May act as a scaffolding protein.</text>
</comment>
<feature type="domain" description="FlgD Tudor-like" evidence="8">
    <location>
        <begin position="152"/>
        <end position="288"/>
    </location>
</feature>
<feature type="compositionally biased region" description="Basic and acidic residues" evidence="6">
    <location>
        <begin position="79"/>
        <end position="96"/>
    </location>
</feature>
<feature type="domain" description="FlgD/Vpr Ig-like" evidence="7">
    <location>
        <begin position="178"/>
        <end position="246"/>
    </location>
</feature>
<dbReference type="InterPro" id="IPR025963">
    <property type="entry name" value="FLgD_Tudor"/>
</dbReference>
<feature type="compositionally biased region" description="Low complexity" evidence="6">
    <location>
        <begin position="29"/>
        <end position="57"/>
    </location>
</feature>
<reference evidence="9" key="1">
    <citation type="submission" date="2016-02" db="EMBL/GenBank/DDBJ databases">
        <title>Halorhodospira halochloris DSM-1059 complete genome, version 2.</title>
        <authorList>
            <person name="Tsukatani Y."/>
        </authorList>
    </citation>
    <scope>NUCLEOTIDE SEQUENCE</scope>
    <source>
        <strain evidence="9">DSM 1059</strain>
    </source>
</reference>
<dbReference type="RefSeq" id="WP_096410161.1">
    <property type="nucleotide sequence ID" value="NZ_AP017372.2"/>
</dbReference>
<feature type="region of interest" description="Disordered" evidence="6">
    <location>
        <begin position="1"/>
        <end position="96"/>
    </location>
</feature>
<protein>
    <recommendedName>
        <fullName evidence="2 5">Basal-body rod modification protein FlgD</fullName>
    </recommendedName>
</protein>
<dbReference type="Proteomes" id="UP000218890">
    <property type="component" value="Chromosome"/>
</dbReference>
<dbReference type="Pfam" id="PF13860">
    <property type="entry name" value="FlgD_ig"/>
    <property type="match status" value="1"/>
</dbReference>
<sequence>MLNPAQLMGGASGAKPQQSTGAAGQGVKESGPAGQEPAAGAKQGQAPAAENAPAGSSRRAERAEGRGVGAAEQDGGIPDELRLAEDDNKGDPQSIGHEDFLKLMLTQLENQDPTDPQDTEQMMGQIAQFTTAAGINELKSEFQEFFEHMRSDQSLRAAQLVGREVLTDSGEGYLPEDGDLQAILQLESSAPNLTVEIENEHGERVHREQLGQVSEGEHPFVWDGTDEDGQRLPQGQYTLQAYTEDGDEREPVGTLVGAQVTSVSMGMDGRPPELNVAGLGDISLSDVKRVR</sequence>
<evidence type="ECO:0000256" key="5">
    <source>
        <dbReference type="RuleBase" id="RU362076"/>
    </source>
</evidence>
<evidence type="ECO:0000313" key="9">
    <source>
        <dbReference type="EMBL" id="BAU58871.1"/>
    </source>
</evidence>
<evidence type="ECO:0000313" key="10">
    <source>
        <dbReference type="Proteomes" id="UP000218890"/>
    </source>
</evidence>
<keyword evidence="9" id="KW-0969">Cilium</keyword>
<evidence type="ECO:0000259" key="8">
    <source>
        <dbReference type="Pfam" id="PF13861"/>
    </source>
</evidence>
<keyword evidence="10" id="KW-1185">Reference proteome</keyword>
<dbReference type="Gene3D" id="2.60.40.4070">
    <property type="match status" value="1"/>
</dbReference>
<dbReference type="AlphaFoldDB" id="A0A120N061"/>
<dbReference type="Pfam" id="PF13861">
    <property type="entry name" value="FLgD_tudor"/>
    <property type="match status" value="1"/>
</dbReference>
<evidence type="ECO:0000259" key="7">
    <source>
        <dbReference type="Pfam" id="PF13860"/>
    </source>
</evidence>
<keyword evidence="9" id="KW-0966">Cell projection</keyword>
<organism evidence="9 10">
    <name type="scientific">Halorhodospira halochloris</name>
    <name type="common">Ectothiorhodospira halochloris</name>
    <dbReference type="NCBI Taxonomy" id="1052"/>
    <lineage>
        <taxon>Bacteria</taxon>
        <taxon>Pseudomonadati</taxon>
        <taxon>Pseudomonadota</taxon>
        <taxon>Gammaproteobacteria</taxon>
        <taxon>Chromatiales</taxon>
        <taxon>Ectothiorhodospiraceae</taxon>
        <taxon>Halorhodospira</taxon>
    </lineage>
</organism>
<evidence type="ECO:0000256" key="4">
    <source>
        <dbReference type="ARBA" id="ARBA00024746"/>
    </source>
</evidence>
<evidence type="ECO:0000256" key="1">
    <source>
        <dbReference type="ARBA" id="ARBA00010577"/>
    </source>
</evidence>
<dbReference type="Gene3D" id="2.30.30.910">
    <property type="match status" value="1"/>
</dbReference>
<name>A0A120N061_HALHR</name>
<accession>A0A120N061</accession>
<dbReference type="InterPro" id="IPR025965">
    <property type="entry name" value="FlgD/Vpr_Ig-like"/>
</dbReference>
<comment type="similarity">
    <text evidence="1 5">Belongs to the FlgD family.</text>
</comment>
<proteinExistence type="inferred from homology"/>
<gene>
    <name evidence="9" type="ORF">HH1059_21620</name>
</gene>
<evidence type="ECO:0000256" key="2">
    <source>
        <dbReference type="ARBA" id="ARBA00016013"/>
    </source>
</evidence>
<dbReference type="KEGG" id="hhk:HH1059_21620"/>
<evidence type="ECO:0000256" key="6">
    <source>
        <dbReference type="SAM" id="MobiDB-lite"/>
    </source>
</evidence>